<dbReference type="SUPFAM" id="SSF53850">
    <property type="entry name" value="Periplasmic binding protein-like II"/>
    <property type="match status" value="2"/>
</dbReference>
<feature type="chain" id="PRO_5039672695" evidence="1">
    <location>
        <begin position="29"/>
        <end position="503"/>
    </location>
</feature>
<feature type="signal peptide" evidence="1">
    <location>
        <begin position="1"/>
        <end position="28"/>
    </location>
</feature>
<comment type="caution">
    <text evidence="2">The sequence shown here is derived from an EMBL/GenBank/DDBJ whole genome shotgun (WGS) entry which is preliminary data.</text>
</comment>
<protein>
    <submittedName>
        <fullName evidence="2">Sugar ABC transporter substrate-binding protein</fullName>
    </submittedName>
</protein>
<name>A0A7Y0HTK2_9BIFI</name>
<keyword evidence="1" id="KW-0732">Signal</keyword>
<evidence type="ECO:0000313" key="2">
    <source>
        <dbReference type="EMBL" id="NMM95191.1"/>
    </source>
</evidence>
<proteinExistence type="predicted"/>
<dbReference type="EMBL" id="JAAIII010000010">
    <property type="protein sequence ID" value="NMM95191.1"/>
    <property type="molecule type" value="Genomic_DNA"/>
</dbReference>
<dbReference type="Pfam" id="PF13416">
    <property type="entry name" value="SBP_bac_8"/>
    <property type="match status" value="1"/>
</dbReference>
<reference evidence="2 3" key="1">
    <citation type="submission" date="2020-02" db="EMBL/GenBank/DDBJ databases">
        <title>Characterization of phylogenetic diversity of novel bifidobacterial species isolated in Czech ZOOs.</title>
        <authorList>
            <person name="Lugli G.A."/>
            <person name="Vera N.B."/>
            <person name="Ventura M."/>
        </authorList>
    </citation>
    <scope>NUCLEOTIDE SEQUENCE [LARGE SCALE GENOMIC DNA]</scope>
    <source>
        <strain evidence="2 3">DSM 109957</strain>
    </source>
</reference>
<keyword evidence="3" id="KW-1185">Reference proteome</keyword>
<accession>A0A7Y0HTK2</accession>
<gene>
    <name evidence="2" type="ORF">G1C95_2379</name>
</gene>
<dbReference type="Gene3D" id="3.40.190.10">
    <property type="entry name" value="Periplasmic binding protein-like II"/>
    <property type="match status" value="3"/>
</dbReference>
<evidence type="ECO:0000256" key="1">
    <source>
        <dbReference type="SAM" id="SignalP"/>
    </source>
</evidence>
<sequence>MRKITPVMAIVSILGLLLPLSACGSSAAADNGLLYVFNTKSEIKDGLEKLVNEYGKEHGIEVKVFSPGSGSDTVETMNTEMTSSTPPAIFSTNSLVTWGPADGDFMLDLNESDNADLKALAQNVPDELRFTSEGDENLGLPYTLEGYGYLVDVDVLKDLFALDDDKVAELIADLKACDFDTFRAFTDAVDAYINNPQAISVNVNGHEYTTAPAKTGLANDLTGVFVESGAEKWTYADHMVNIPLNAVFENYGDAYSADLDAVDALKKPLIKEMEVLDYNTSHAAGEDGPNTRGPSFVNSTTGSYDYALQLFAEHKGLFFKQGNWIYPNLKAALADTEDAGARMLSSLEILPIKMPFEQSDISVKGRTPETFNTYIPAMVPNYWIINKKSSAAQQKNAADFLVWLFTSDRGRSFLTDECGFILYDELDQPDGANSLNNALLHYASAGKTLSNPFNASPGNWLEFVGNQLKQNYMTKAKWDESTYPALADTVIARWKNLKDIQSS</sequence>
<organism evidence="2 3">
    <name type="scientific">Bifidobacterium oedipodis</name>
    <dbReference type="NCBI Taxonomy" id="2675322"/>
    <lineage>
        <taxon>Bacteria</taxon>
        <taxon>Bacillati</taxon>
        <taxon>Actinomycetota</taxon>
        <taxon>Actinomycetes</taxon>
        <taxon>Bifidobacteriales</taxon>
        <taxon>Bifidobacteriaceae</taxon>
        <taxon>Bifidobacterium</taxon>
    </lineage>
</organism>
<dbReference type="InterPro" id="IPR006059">
    <property type="entry name" value="SBP"/>
</dbReference>
<dbReference type="AlphaFoldDB" id="A0A7Y0HTK2"/>
<evidence type="ECO:0000313" key="3">
    <source>
        <dbReference type="Proteomes" id="UP000532194"/>
    </source>
</evidence>
<dbReference type="Proteomes" id="UP000532194">
    <property type="component" value="Unassembled WGS sequence"/>
</dbReference>